<dbReference type="AlphaFoldDB" id="A0A6N2LNK3"/>
<name>A0A6N2LNK3_SALVM</name>
<reference evidence="1" key="1">
    <citation type="submission" date="2019-03" db="EMBL/GenBank/DDBJ databases">
        <authorList>
            <person name="Mank J."/>
            <person name="Almeida P."/>
        </authorList>
    </citation>
    <scope>NUCLEOTIDE SEQUENCE</scope>
    <source>
        <strain evidence="1">78183</strain>
    </source>
</reference>
<gene>
    <name evidence="1" type="ORF">SVIM_LOCUS261511</name>
</gene>
<dbReference type="EMBL" id="CAADRP010001594">
    <property type="protein sequence ID" value="VFU42936.1"/>
    <property type="molecule type" value="Genomic_DNA"/>
</dbReference>
<proteinExistence type="predicted"/>
<sequence>MWDLYQLQKEEDNPATSKPVALPQRLLLLRIASNGASRKALMSGMGPSNFLLKLVGMRPDNILWEMSKTSSRCSCPSSGAIPPVRDCTDPISAGILPANLFLLIFKNIIFEHFPSCLRIIALKLFAARPSVWRSDSDETSKGISPESLLSFSASSINFKFPNSLGIPPTS</sequence>
<organism evidence="1">
    <name type="scientific">Salix viminalis</name>
    <name type="common">Common osier</name>
    <name type="synonym">Basket willow</name>
    <dbReference type="NCBI Taxonomy" id="40686"/>
    <lineage>
        <taxon>Eukaryota</taxon>
        <taxon>Viridiplantae</taxon>
        <taxon>Streptophyta</taxon>
        <taxon>Embryophyta</taxon>
        <taxon>Tracheophyta</taxon>
        <taxon>Spermatophyta</taxon>
        <taxon>Magnoliopsida</taxon>
        <taxon>eudicotyledons</taxon>
        <taxon>Gunneridae</taxon>
        <taxon>Pentapetalae</taxon>
        <taxon>rosids</taxon>
        <taxon>fabids</taxon>
        <taxon>Malpighiales</taxon>
        <taxon>Salicaceae</taxon>
        <taxon>Saliceae</taxon>
        <taxon>Salix</taxon>
    </lineage>
</organism>
<protein>
    <submittedName>
        <fullName evidence="1">Uncharacterized protein</fullName>
    </submittedName>
</protein>
<accession>A0A6N2LNK3</accession>
<evidence type="ECO:0000313" key="1">
    <source>
        <dbReference type="EMBL" id="VFU42936.1"/>
    </source>
</evidence>